<accession>A0A7J0FLI4</accession>
<evidence type="ECO:0000259" key="3">
    <source>
        <dbReference type="Pfam" id="PF01764"/>
    </source>
</evidence>
<keyword evidence="5" id="KW-1185">Reference proteome</keyword>
<feature type="region of interest" description="Disordered" evidence="2">
    <location>
        <begin position="1"/>
        <end position="31"/>
    </location>
</feature>
<dbReference type="SUPFAM" id="SSF53474">
    <property type="entry name" value="alpha/beta-Hydrolases"/>
    <property type="match status" value="1"/>
</dbReference>
<proteinExistence type="predicted"/>
<dbReference type="Proteomes" id="UP000585474">
    <property type="component" value="Unassembled WGS sequence"/>
</dbReference>
<feature type="domain" description="Fungal lipase-type" evidence="3">
    <location>
        <begin position="467"/>
        <end position="601"/>
    </location>
</feature>
<name>A0A7J0FLI4_9ERIC</name>
<dbReference type="InterPro" id="IPR029058">
    <property type="entry name" value="AB_hydrolase_fold"/>
</dbReference>
<dbReference type="CDD" id="cd00519">
    <property type="entry name" value="Lipase_3"/>
    <property type="match status" value="1"/>
</dbReference>
<evidence type="ECO:0000256" key="1">
    <source>
        <dbReference type="ARBA" id="ARBA00022801"/>
    </source>
</evidence>
<dbReference type="AlphaFoldDB" id="A0A7J0FLI4"/>
<dbReference type="Gene3D" id="3.40.50.1820">
    <property type="entry name" value="alpha/beta hydrolase"/>
    <property type="match status" value="1"/>
</dbReference>
<dbReference type="GO" id="GO:0016787">
    <property type="term" value="F:hydrolase activity"/>
    <property type="evidence" value="ECO:0007669"/>
    <property type="project" value="UniProtKB-KW"/>
</dbReference>
<dbReference type="InterPro" id="IPR002921">
    <property type="entry name" value="Fungal_lipase-type"/>
</dbReference>
<gene>
    <name evidence="4" type="ORF">Acr_13g0009820</name>
</gene>
<protein>
    <submittedName>
        <fullName evidence="4">Alpha/beta-Hydrolases superfamily protein</fullName>
    </submittedName>
</protein>
<comment type="caution">
    <text evidence="4">The sequence shown here is derived from an EMBL/GenBank/DDBJ whole genome shotgun (WGS) entry which is preliminary data.</text>
</comment>
<dbReference type="EMBL" id="BJWL01000013">
    <property type="protein sequence ID" value="GFY99582.1"/>
    <property type="molecule type" value="Genomic_DNA"/>
</dbReference>
<dbReference type="GO" id="GO:0006629">
    <property type="term" value="P:lipid metabolic process"/>
    <property type="evidence" value="ECO:0007669"/>
    <property type="project" value="InterPro"/>
</dbReference>
<dbReference type="OrthoDB" id="438440at2759"/>
<evidence type="ECO:0000256" key="2">
    <source>
        <dbReference type="SAM" id="MobiDB-lite"/>
    </source>
</evidence>
<sequence>MGRYPQSPRLANGKREESKTPVVQSTAGEEASESIVAHRRIRWSSTVRLTHMVLGCRHRTWKDRVDIKNVTIDAMGLEIIHLKVELKKAKLGESGRRPLRKHTQEVIRVAHLGEASTFGPQGRIVLFDPKKEALMFGPVGQEILFSPREGILLFGSTVGPYLLFRDLSLGRTGPIHEDWPWSVRSKVDIRVRNPGKAEFRAVVLEVNGKRHVPEDSSPTRKDLLPSWNKEECGDHAGRDFTIKLFKKEAPYRRFMYSVLKRYQSEWSKKETVEVDMSKEAKDKSQIPLPPEVENNVNYESQIRKYRSGDDDLSDNRWKLELAWLTKALEPALQLCRRALPTGNGFGNKSPSSSRSLMEIVASIQRSKLGLQDWSLSDLTIGLFLIYLQQSSKNPFEDVKGVQISSDSIVQDLIYHIELAKGAYRDNTAGVARNSMLRESNVVKFVKDSSVMRPGYYIGIDARKKLVVLGIRGTHTVSDLITDIVSSSHEEVTFEGYSTHFGTAEAARWFLNHEMGTIKKCLDKHKGFTLRLVGHSLGGATASLLAIMLRKKSSKELGFSPDIVTSICYATPPCVSRELAECCSDYVTTVVMQDDIIPRLSVASLTRLRNEILQTDWMTVLGKEDWRSVIGLVTNAKQVVSSVQDVARKLADYANFRGQTNVSGVQIRKELPVVPEVSLISKAAGEIDGLVKNEEGVGSMPEELFVPGTLYYLKRNIDNHSSGSNNKGREYFTLWKRHPGEHFQRILLSNNLISDHKCDSHYYALRDVLKGFPGPIEESIFK</sequence>
<evidence type="ECO:0000313" key="5">
    <source>
        <dbReference type="Proteomes" id="UP000585474"/>
    </source>
</evidence>
<organism evidence="4 5">
    <name type="scientific">Actinidia rufa</name>
    <dbReference type="NCBI Taxonomy" id="165716"/>
    <lineage>
        <taxon>Eukaryota</taxon>
        <taxon>Viridiplantae</taxon>
        <taxon>Streptophyta</taxon>
        <taxon>Embryophyta</taxon>
        <taxon>Tracheophyta</taxon>
        <taxon>Spermatophyta</taxon>
        <taxon>Magnoliopsida</taxon>
        <taxon>eudicotyledons</taxon>
        <taxon>Gunneridae</taxon>
        <taxon>Pentapetalae</taxon>
        <taxon>asterids</taxon>
        <taxon>Ericales</taxon>
        <taxon>Actinidiaceae</taxon>
        <taxon>Actinidia</taxon>
    </lineage>
</organism>
<reference evidence="4 5" key="1">
    <citation type="submission" date="2019-07" db="EMBL/GenBank/DDBJ databases">
        <title>De Novo Assembly of kiwifruit Actinidia rufa.</title>
        <authorList>
            <person name="Sugita-Konishi S."/>
            <person name="Sato K."/>
            <person name="Mori E."/>
            <person name="Abe Y."/>
            <person name="Kisaki G."/>
            <person name="Hamano K."/>
            <person name="Suezawa K."/>
            <person name="Otani M."/>
            <person name="Fukuda T."/>
            <person name="Manabe T."/>
            <person name="Gomi K."/>
            <person name="Tabuchi M."/>
            <person name="Akimitsu K."/>
            <person name="Kataoka I."/>
        </authorList>
    </citation>
    <scope>NUCLEOTIDE SEQUENCE [LARGE SCALE GENOMIC DNA]</scope>
    <source>
        <strain evidence="5">cv. Fuchu</strain>
    </source>
</reference>
<dbReference type="PANTHER" id="PTHR47418">
    <property type="entry name" value="ALPHA/BETA-HYDROLASES SUPERFAMILY PROTEIN"/>
    <property type="match status" value="1"/>
</dbReference>
<dbReference type="Pfam" id="PF01764">
    <property type="entry name" value="Lipase_3"/>
    <property type="match status" value="1"/>
</dbReference>
<keyword evidence="1 4" id="KW-0378">Hydrolase</keyword>
<evidence type="ECO:0000313" key="4">
    <source>
        <dbReference type="EMBL" id="GFY99582.1"/>
    </source>
</evidence>